<feature type="region of interest" description="Disordered" evidence="1">
    <location>
        <begin position="189"/>
        <end position="208"/>
    </location>
</feature>
<name>A0A8H5CQR9_9AGAR</name>
<organism evidence="3 4">
    <name type="scientific">Tetrapyrgos nigripes</name>
    <dbReference type="NCBI Taxonomy" id="182062"/>
    <lineage>
        <taxon>Eukaryota</taxon>
        <taxon>Fungi</taxon>
        <taxon>Dikarya</taxon>
        <taxon>Basidiomycota</taxon>
        <taxon>Agaricomycotina</taxon>
        <taxon>Agaricomycetes</taxon>
        <taxon>Agaricomycetidae</taxon>
        <taxon>Agaricales</taxon>
        <taxon>Marasmiineae</taxon>
        <taxon>Marasmiaceae</taxon>
        <taxon>Tetrapyrgos</taxon>
    </lineage>
</organism>
<sequence>MNLLAVPVELTLSIIAHLPIPSIHALQRVCKQLNDFVCANESQIYHTAASYHTWIPSTALSFDEITSVHSARSIYGVQDWKSFCQRHFQIERSWSGRDFSSLSPFTATENEVHRIKVDEKAGIIITTVQNGGIRVVDIVENKLLWSLPREYVKQYAHCEYDQGFLIFDRMDRGKEVWILVSSCHSDLPSDEEAKYPPQPDQVAASGQAASLHADTDKGHFRPWALFRMPRVTRAFRFVYPTLLVGSSNQFFLWDIPSRDLVQTISVNPDQLQQHTPITHFGITQLNYVEVSEQHVVVCNISSLLVYARSNGRLVLQLPSDRFTYGSRMYVLRDKVDPPPGINTMMVNHPLRERIPAEPPAPNRRYLDEFVAAHVSRCGRHLVAMLATSKLVFIKDFQRGDDDLNERMFQLNLGSSRAGSRYLAFERNKIAVATNNGVFILNLKQALEDGHSPLEINVSRVPALFNNLLLSSISCLQLGETGLYFNWNAEVLQSDPTENERQFSISLRSSARHARLQTGDYMVMLDPDLPFTSSISTVCSVNMVSTPNDVQTQKNASDELINV</sequence>
<dbReference type="SUPFAM" id="SSF50998">
    <property type="entry name" value="Quinoprotein alcohol dehydrogenase-like"/>
    <property type="match status" value="1"/>
</dbReference>
<dbReference type="AlphaFoldDB" id="A0A8H5CQR9"/>
<protein>
    <recommendedName>
        <fullName evidence="2">F-box domain-containing protein</fullName>
    </recommendedName>
</protein>
<evidence type="ECO:0000256" key="1">
    <source>
        <dbReference type="SAM" id="MobiDB-lite"/>
    </source>
</evidence>
<accession>A0A8H5CQR9</accession>
<comment type="caution">
    <text evidence="3">The sequence shown here is derived from an EMBL/GenBank/DDBJ whole genome shotgun (WGS) entry which is preliminary data.</text>
</comment>
<feature type="domain" description="F-box" evidence="2">
    <location>
        <begin position="1"/>
        <end position="48"/>
    </location>
</feature>
<dbReference type="PROSITE" id="PS50181">
    <property type="entry name" value="FBOX"/>
    <property type="match status" value="1"/>
</dbReference>
<reference evidence="3 4" key="1">
    <citation type="journal article" date="2020" name="ISME J.">
        <title>Uncovering the hidden diversity of litter-decomposition mechanisms in mushroom-forming fungi.</title>
        <authorList>
            <person name="Floudas D."/>
            <person name="Bentzer J."/>
            <person name="Ahren D."/>
            <person name="Johansson T."/>
            <person name="Persson P."/>
            <person name="Tunlid A."/>
        </authorList>
    </citation>
    <scope>NUCLEOTIDE SEQUENCE [LARGE SCALE GENOMIC DNA]</scope>
    <source>
        <strain evidence="3 4">CBS 291.85</strain>
    </source>
</reference>
<dbReference type="Pfam" id="PF00646">
    <property type="entry name" value="F-box"/>
    <property type="match status" value="1"/>
</dbReference>
<evidence type="ECO:0000313" key="4">
    <source>
        <dbReference type="Proteomes" id="UP000559256"/>
    </source>
</evidence>
<dbReference type="InterPro" id="IPR036047">
    <property type="entry name" value="F-box-like_dom_sf"/>
</dbReference>
<dbReference type="Gene3D" id="1.20.1280.50">
    <property type="match status" value="1"/>
</dbReference>
<dbReference type="EMBL" id="JAACJM010000117">
    <property type="protein sequence ID" value="KAF5344917.1"/>
    <property type="molecule type" value="Genomic_DNA"/>
</dbReference>
<gene>
    <name evidence="3" type="ORF">D9758_011579</name>
</gene>
<proteinExistence type="predicted"/>
<evidence type="ECO:0000313" key="3">
    <source>
        <dbReference type="EMBL" id="KAF5344917.1"/>
    </source>
</evidence>
<dbReference type="Proteomes" id="UP000559256">
    <property type="component" value="Unassembled WGS sequence"/>
</dbReference>
<dbReference type="CDD" id="cd09917">
    <property type="entry name" value="F-box_SF"/>
    <property type="match status" value="1"/>
</dbReference>
<dbReference type="OrthoDB" id="550575at2759"/>
<evidence type="ECO:0000259" key="2">
    <source>
        <dbReference type="PROSITE" id="PS50181"/>
    </source>
</evidence>
<dbReference type="InterPro" id="IPR011047">
    <property type="entry name" value="Quinoprotein_ADH-like_sf"/>
</dbReference>
<dbReference type="InterPro" id="IPR001810">
    <property type="entry name" value="F-box_dom"/>
</dbReference>
<keyword evidence="4" id="KW-1185">Reference proteome</keyword>
<dbReference type="SUPFAM" id="SSF81383">
    <property type="entry name" value="F-box domain"/>
    <property type="match status" value="1"/>
</dbReference>